<proteinExistence type="predicted"/>
<comment type="caution">
    <text evidence="2">The sequence shown here is derived from an EMBL/GenBank/DDBJ whole genome shotgun (WGS) entry which is preliminary data.</text>
</comment>
<feature type="region of interest" description="Disordered" evidence="1">
    <location>
        <begin position="1"/>
        <end position="108"/>
    </location>
</feature>
<dbReference type="AlphaFoldDB" id="A0A9P4R2W8"/>
<gene>
    <name evidence="2" type="ORF">EJ04DRAFT_522613</name>
</gene>
<dbReference type="EMBL" id="ML996132">
    <property type="protein sequence ID" value="KAF2735802.1"/>
    <property type="molecule type" value="Genomic_DNA"/>
</dbReference>
<feature type="compositionally biased region" description="Polar residues" evidence="1">
    <location>
        <begin position="16"/>
        <end position="25"/>
    </location>
</feature>
<sequence>MPPVSQFPPARVFLKTPSSLSSKSVPTAARHASMTANSYQSPHPRSTTTSSTTSPSRSQTATPQSSGTAASSASRGYGAYTLSSPPYAAIGSDRRGTDSALPPRSCRASIRENAKRTFYMTFADTRSDAAPTA</sequence>
<feature type="compositionally biased region" description="Low complexity" evidence="1">
    <location>
        <begin position="40"/>
        <end position="81"/>
    </location>
</feature>
<name>A0A9P4R2W8_9PLEO</name>
<evidence type="ECO:0000256" key="1">
    <source>
        <dbReference type="SAM" id="MobiDB-lite"/>
    </source>
</evidence>
<evidence type="ECO:0000313" key="3">
    <source>
        <dbReference type="Proteomes" id="UP000799444"/>
    </source>
</evidence>
<protein>
    <submittedName>
        <fullName evidence="2">Uncharacterized protein</fullName>
    </submittedName>
</protein>
<dbReference type="Proteomes" id="UP000799444">
    <property type="component" value="Unassembled WGS sequence"/>
</dbReference>
<organism evidence="2 3">
    <name type="scientific">Polyplosphaeria fusca</name>
    <dbReference type="NCBI Taxonomy" id="682080"/>
    <lineage>
        <taxon>Eukaryota</taxon>
        <taxon>Fungi</taxon>
        <taxon>Dikarya</taxon>
        <taxon>Ascomycota</taxon>
        <taxon>Pezizomycotina</taxon>
        <taxon>Dothideomycetes</taxon>
        <taxon>Pleosporomycetidae</taxon>
        <taxon>Pleosporales</taxon>
        <taxon>Tetraplosphaeriaceae</taxon>
        <taxon>Polyplosphaeria</taxon>
    </lineage>
</organism>
<reference evidence="2" key="1">
    <citation type="journal article" date="2020" name="Stud. Mycol.">
        <title>101 Dothideomycetes genomes: a test case for predicting lifestyles and emergence of pathogens.</title>
        <authorList>
            <person name="Haridas S."/>
            <person name="Albert R."/>
            <person name="Binder M."/>
            <person name="Bloem J."/>
            <person name="Labutti K."/>
            <person name="Salamov A."/>
            <person name="Andreopoulos B."/>
            <person name="Baker S."/>
            <person name="Barry K."/>
            <person name="Bills G."/>
            <person name="Bluhm B."/>
            <person name="Cannon C."/>
            <person name="Castanera R."/>
            <person name="Culley D."/>
            <person name="Daum C."/>
            <person name="Ezra D."/>
            <person name="Gonzalez J."/>
            <person name="Henrissat B."/>
            <person name="Kuo A."/>
            <person name="Liang C."/>
            <person name="Lipzen A."/>
            <person name="Lutzoni F."/>
            <person name="Magnuson J."/>
            <person name="Mondo S."/>
            <person name="Nolan M."/>
            <person name="Ohm R."/>
            <person name="Pangilinan J."/>
            <person name="Park H.-J."/>
            <person name="Ramirez L."/>
            <person name="Alfaro M."/>
            <person name="Sun H."/>
            <person name="Tritt A."/>
            <person name="Yoshinaga Y."/>
            <person name="Zwiers L.-H."/>
            <person name="Turgeon B."/>
            <person name="Goodwin S."/>
            <person name="Spatafora J."/>
            <person name="Crous P."/>
            <person name="Grigoriev I."/>
        </authorList>
    </citation>
    <scope>NUCLEOTIDE SEQUENCE</scope>
    <source>
        <strain evidence="2">CBS 125425</strain>
    </source>
</reference>
<keyword evidence="3" id="KW-1185">Reference proteome</keyword>
<evidence type="ECO:0000313" key="2">
    <source>
        <dbReference type="EMBL" id="KAF2735802.1"/>
    </source>
</evidence>
<dbReference type="OrthoDB" id="3800612at2759"/>
<accession>A0A9P4R2W8</accession>